<name>A0A6A3NWX5_9STRA</name>
<comment type="caution">
    <text evidence="2">The sequence shown here is derived from an EMBL/GenBank/DDBJ whole genome shotgun (WGS) entry which is preliminary data.</text>
</comment>
<organism evidence="2 3">
    <name type="scientific">Phytophthora rubi</name>
    <dbReference type="NCBI Taxonomy" id="129364"/>
    <lineage>
        <taxon>Eukaryota</taxon>
        <taxon>Sar</taxon>
        <taxon>Stramenopiles</taxon>
        <taxon>Oomycota</taxon>
        <taxon>Peronosporomycetes</taxon>
        <taxon>Peronosporales</taxon>
        <taxon>Peronosporaceae</taxon>
        <taxon>Phytophthora</taxon>
    </lineage>
</organism>
<dbReference type="AlphaFoldDB" id="A0A6A3NWX5"/>
<gene>
    <name evidence="2" type="ORF">PR001_g5168</name>
</gene>
<evidence type="ECO:0000313" key="3">
    <source>
        <dbReference type="Proteomes" id="UP000429607"/>
    </source>
</evidence>
<feature type="region of interest" description="Disordered" evidence="1">
    <location>
        <begin position="187"/>
        <end position="207"/>
    </location>
</feature>
<dbReference type="Proteomes" id="UP000429607">
    <property type="component" value="Unassembled WGS sequence"/>
</dbReference>
<proteinExistence type="predicted"/>
<evidence type="ECO:0000256" key="1">
    <source>
        <dbReference type="SAM" id="MobiDB-lite"/>
    </source>
</evidence>
<protein>
    <submittedName>
        <fullName evidence="2">Uncharacterized protein</fullName>
    </submittedName>
</protein>
<reference evidence="2 3" key="1">
    <citation type="submission" date="2018-09" db="EMBL/GenBank/DDBJ databases">
        <title>Genomic investigation of the strawberry pathogen Phytophthora fragariae indicates pathogenicity is determined by transcriptional variation in three key races.</title>
        <authorList>
            <person name="Adams T.M."/>
            <person name="Armitage A.D."/>
            <person name="Sobczyk M.K."/>
            <person name="Bates H.J."/>
            <person name="Dunwell J.M."/>
            <person name="Nellist C.F."/>
            <person name="Harrison R.J."/>
        </authorList>
    </citation>
    <scope>NUCLEOTIDE SEQUENCE [LARGE SCALE GENOMIC DNA]</scope>
    <source>
        <strain evidence="2 3">SCRP249</strain>
    </source>
</reference>
<dbReference type="EMBL" id="QXFV01000226">
    <property type="protein sequence ID" value="KAE9044931.1"/>
    <property type="molecule type" value="Genomic_DNA"/>
</dbReference>
<feature type="region of interest" description="Disordered" evidence="1">
    <location>
        <begin position="1"/>
        <end position="29"/>
    </location>
</feature>
<sequence>MQEKERGAAGIIKETEHGTVKKEAEEKGKVVSGTVAAAPWPSLGDAGAHEGGVACGEPLARSLGEWFSDTLESSAEAKRANRDFKSPVSSCVSAIPEATNSAKVGVGIRPQGESERVDKDRDGSAGQEVVCANLALPLCPEIACVSDDVTPGTARVDSAEVDSKTIITVARQAVYNVLSTTRDKSVSKVKPQDTSSDCLEPGKSHVRRRNPSLDWEQLRWHAYCIAEVLGLDYFWNLVAAWVEDYFKENASRIWSRLRERLKPRLCSTRAQRREPRSVRFDFTTMSNPHAKALVEAVTLPEREEAAADYVRVICPECPPPERDRRPGLVEVATVNLPDGFGVRADEEECPG</sequence>
<accession>A0A6A3NWX5</accession>
<evidence type="ECO:0000313" key="2">
    <source>
        <dbReference type="EMBL" id="KAE9044931.1"/>
    </source>
</evidence>